<protein>
    <submittedName>
        <fullName evidence="3">Histidine kinase</fullName>
    </submittedName>
</protein>
<feature type="domain" description="Signal transduction histidine kinase internal region" evidence="2">
    <location>
        <begin position="161"/>
        <end position="238"/>
    </location>
</feature>
<proteinExistence type="predicted"/>
<dbReference type="STRING" id="228958.SAMN04488007_3071"/>
<keyword evidence="3" id="KW-0418">Kinase</keyword>
<keyword evidence="3" id="KW-0808">Transferase</keyword>
<dbReference type="PANTHER" id="PTHR34220">
    <property type="entry name" value="SENSOR HISTIDINE KINASE YPDA"/>
    <property type="match status" value="1"/>
</dbReference>
<keyword evidence="1" id="KW-1133">Transmembrane helix</keyword>
<evidence type="ECO:0000256" key="1">
    <source>
        <dbReference type="SAM" id="Phobius"/>
    </source>
</evidence>
<dbReference type="Pfam" id="PF06580">
    <property type="entry name" value="His_kinase"/>
    <property type="match status" value="1"/>
</dbReference>
<dbReference type="PANTHER" id="PTHR34220:SF7">
    <property type="entry name" value="SENSOR HISTIDINE KINASE YPDA"/>
    <property type="match status" value="1"/>
</dbReference>
<feature type="transmembrane region" description="Helical" evidence="1">
    <location>
        <begin position="44"/>
        <end position="65"/>
    </location>
</feature>
<name>A0A1M6SF97_9FLAO</name>
<gene>
    <name evidence="3" type="ORF">SAMN04488007_3071</name>
</gene>
<evidence type="ECO:0000313" key="3">
    <source>
        <dbReference type="EMBL" id="SHK43168.1"/>
    </source>
</evidence>
<dbReference type="Proteomes" id="UP000184314">
    <property type="component" value="Unassembled WGS sequence"/>
</dbReference>
<feature type="transmembrane region" description="Helical" evidence="1">
    <location>
        <begin position="20"/>
        <end position="38"/>
    </location>
</feature>
<dbReference type="InterPro" id="IPR010559">
    <property type="entry name" value="Sig_transdc_His_kin_internal"/>
</dbReference>
<accession>A0A1M6SF97</accession>
<keyword evidence="1" id="KW-0472">Membrane</keyword>
<dbReference type="InterPro" id="IPR050640">
    <property type="entry name" value="Bact_2-comp_sensor_kinase"/>
</dbReference>
<reference evidence="4" key="1">
    <citation type="submission" date="2016-11" db="EMBL/GenBank/DDBJ databases">
        <authorList>
            <person name="Varghese N."/>
            <person name="Submissions S."/>
        </authorList>
    </citation>
    <scope>NUCLEOTIDE SEQUENCE [LARGE SCALE GENOMIC DNA]</scope>
    <source>
        <strain evidence="4">DSM 16478</strain>
    </source>
</reference>
<organism evidence="3 4">
    <name type="scientific">Maribacter aquivivus</name>
    <dbReference type="NCBI Taxonomy" id="228958"/>
    <lineage>
        <taxon>Bacteria</taxon>
        <taxon>Pseudomonadati</taxon>
        <taxon>Bacteroidota</taxon>
        <taxon>Flavobacteriia</taxon>
        <taxon>Flavobacteriales</taxon>
        <taxon>Flavobacteriaceae</taxon>
        <taxon>Maribacter</taxon>
    </lineage>
</organism>
<evidence type="ECO:0000313" key="4">
    <source>
        <dbReference type="Proteomes" id="UP000184314"/>
    </source>
</evidence>
<dbReference type="AlphaFoldDB" id="A0A1M6SF97"/>
<dbReference type="GO" id="GO:0016020">
    <property type="term" value="C:membrane"/>
    <property type="evidence" value="ECO:0007669"/>
    <property type="project" value="InterPro"/>
</dbReference>
<keyword evidence="4" id="KW-1185">Reference proteome</keyword>
<dbReference type="EMBL" id="FQZX01000002">
    <property type="protein sequence ID" value="SHK43168.1"/>
    <property type="molecule type" value="Genomic_DNA"/>
</dbReference>
<sequence length="352" mass="40979">MRQGANFFMKSIIKNRVQIVVHISIWILLYGLTFYPILNDARPIPLDVFPKLIVIIVLFYFNYFYLVPEYLLKKSVLFYLLVSLGLLVASVMLLNHFYEPKFPENFIMDFQRPRGFGYMPIYRSFVNLGIPYVISAILRIYVEWKRNENLRLSVEKENIKSELQFLKAQLNPHFLFNTLNTIYALSVKKSPDTSEAIVDLSELMRYMIYEADKDLVPLNKEIDYIKSYIQLQRLRLSDSENVSLKITGEDRGRAVPPLLFISFIENAFKYGTDYKGKTYVKIALIITDTSVFLNVKNKIGVIREPTKNSGIGLENIRNQLTLIYPGLHDLEVENDGKDYEVSLTIYQKQSSL</sequence>
<feature type="transmembrane region" description="Helical" evidence="1">
    <location>
        <begin position="121"/>
        <end position="142"/>
    </location>
</feature>
<feature type="transmembrane region" description="Helical" evidence="1">
    <location>
        <begin position="77"/>
        <end position="98"/>
    </location>
</feature>
<keyword evidence="1" id="KW-0812">Transmembrane</keyword>
<dbReference type="GO" id="GO:0000155">
    <property type="term" value="F:phosphorelay sensor kinase activity"/>
    <property type="evidence" value="ECO:0007669"/>
    <property type="project" value="InterPro"/>
</dbReference>
<evidence type="ECO:0000259" key="2">
    <source>
        <dbReference type="Pfam" id="PF06580"/>
    </source>
</evidence>